<feature type="region of interest" description="Disordered" evidence="1">
    <location>
        <begin position="1"/>
        <end position="28"/>
    </location>
</feature>
<evidence type="ECO:0000256" key="1">
    <source>
        <dbReference type="SAM" id="MobiDB-lite"/>
    </source>
</evidence>
<evidence type="ECO:0000313" key="5">
    <source>
        <dbReference type="Proteomes" id="UP000639772"/>
    </source>
</evidence>
<gene>
    <name evidence="3" type="ORF">HPP92_028852</name>
    <name evidence="2" type="ORF">HPP92_028863</name>
</gene>
<feature type="compositionally biased region" description="Basic and acidic residues" evidence="1">
    <location>
        <begin position="1"/>
        <end position="20"/>
    </location>
</feature>
<dbReference type="Proteomes" id="UP000639772">
    <property type="component" value="Unassembled WGS sequence"/>
</dbReference>
<comment type="caution">
    <text evidence="2">The sequence shown here is derived from an EMBL/GenBank/DDBJ whole genome shotgun (WGS) entry which is preliminary data.</text>
</comment>
<dbReference type="EMBL" id="JADCNM010000582">
    <property type="protein sequence ID" value="KAG0446390.1"/>
    <property type="molecule type" value="Genomic_DNA"/>
</dbReference>
<proteinExistence type="predicted"/>
<organism evidence="2 5">
    <name type="scientific">Vanilla planifolia</name>
    <name type="common">Vanilla</name>
    <dbReference type="NCBI Taxonomy" id="51239"/>
    <lineage>
        <taxon>Eukaryota</taxon>
        <taxon>Viridiplantae</taxon>
        <taxon>Streptophyta</taxon>
        <taxon>Embryophyta</taxon>
        <taxon>Tracheophyta</taxon>
        <taxon>Spermatophyta</taxon>
        <taxon>Magnoliopsida</taxon>
        <taxon>Liliopsida</taxon>
        <taxon>Asparagales</taxon>
        <taxon>Orchidaceae</taxon>
        <taxon>Vanilloideae</taxon>
        <taxon>Vanilleae</taxon>
        <taxon>Vanilla</taxon>
    </lineage>
</organism>
<protein>
    <submittedName>
        <fullName evidence="2">Uncharacterized protein</fullName>
    </submittedName>
</protein>
<keyword evidence="4" id="KW-1185">Reference proteome</keyword>
<evidence type="ECO:0000313" key="3">
    <source>
        <dbReference type="EMBL" id="KAG0446396.1"/>
    </source>
</evidence>
<dbReference type="EMBL" id="JADCNL010000581">
    <property type="protein sequence ID" value="KAG0446396.1"/>
    <property type="molecule type" value="Genomic_DNA"/>
</dbReference>
<dbReference type="AlphaFoldDB" id="A0A835P3U3"/>
<name>A0A835P3U3_VANPL</name>
<reference evidence="4 5" key="1">
    <citation type="journal article" date="2020" name="Nat. Food">
        <title>A phased Vanilla planifolia genome enables genetic improvement of flavour and production.</title>
        <authorList>
            <person name="Hasing T."/>
            <person name="Tang H."/>
            <person name="Brym M."/>
            <person name="Khazi F."/>
            <person name="Huang T."/>
            <person name="Chambers A.H."/>
        </authorList>
    </citation>
    <scope>NUCLEOTIDE SEQUENCE [LARGE SCALE GENOMIC DNA]</scope>
    <source>
        <tissue evidence="2">Leaf</tissue>
    </source>
</reference>
<sequence>MEEEKAEDRRRKQEEEEGWRGRSRSSSALQAGLGLRRLLTSGWRDVRLRGREASWVAGGGEVEE</sequence>
<evidence type="ECO:0000313" key="4">
    <source>
        <dbReference type="Proteomes" id="UP000636800"/>
    </source>
</evidence>
<dbReference type="Proteomes" id="UP000636800">
    <property type="component" value="Unassembled WGS sequence"/>
</dbReference>
<accession>A0A835P3U3</accession>
<evidence type="ECO:0000313" key="2">
    <source>
        <dbReference type="EMBL" id="KAG0446390.1"/>
    </source>
</evidence>